<comment type="caution">
    <text evidence="1">The sequence shown here is derived from an EMBL/GenBank/DDBJ whole genome shotgun (WGS) entry which is preliminary data.</text>
</comment>
<reference evidence="1" key="1">
    <citation type="submission" date="2020-05" db="EMBL/GenBank/DDBJ databases">
        <title>Mycena genomes resolve the evolution of fungal bioluminescence.</title>
        <authorList>
            <person name="Tsai I.J."/>
        </authorList>
    </citation>
    <scope>NUCLEOTIDE SEQUENCE</scope>
    <source>
        <strain evidence="1">171206Taipei</strain>
    </source>
</reference>
<dbReference type="AlphaFoldDB" id="A0A8H6SME5"/>
<evidence type="ECO:0008006" key="3">
    <source>
        <dbReference type="Google" id="ProtNLM"/>
    </source>
</evidence>
<dbReference type="Proteomes" id="UP000636479">
    <property type="component" value="Unassembled WGS sequence"/>
</dbReference>
<dbReference type="SUPFAM" id="SSF52047">
    <property type="entry name" value="RNI-like"/>
    <property type="match status" value="1"/>
</dbReference>
<proteinExistence type="predicted"/>
<gene>
    <name evidence="1" type="ORF">MIND_00714600</name>
</gene>
<dbReference type="EMBL" id="JACAZF010000006">
    <property type="protein sequence ID" value="KAF7301492.1"/>
    <property type="molecule type" value="Genomic_DNA"/>
</dbReference>
<dbReference type="OrthoDB" id="3256525at2759"/>
<sequence>MASHRPIWIPPEIWRVIFSFATLPPESHFVLEYVPFQRGREYEETSGYLEEESSRLNICLALIRVCRSWKTIGEEFLYHHVRLSNNASALHNFVSGLRRSADQDGLGGIGRFVWRLELPDAYFRTRPAYPLQQIATSLAELLQLCWRVQILVRPPLRLDAGDGQLWGELIHEPLHKKPTIYSNLRRLEWSESDLDFRIHGETSGQRLSEILLRSPNLEYLSLCADLIPNISPTPSLRTLRLNRSHYASRQMKEAATTRPHLPNLTHLILQASLPSAALSFLSTVGQHLCVLEFTFAPQIIYSSDQLQRIFSRCPALEELVYHLGAPELSACQHPSIRRIRLKINTDEWFPPKHVVSTQFDLFSGPAFPRLYLHDATKSFVRRHSASPLLARIYKRGCAILYTDGTAVPLRAYD</sequence>
<dbReference type="Gene3D" id="3.80.10.10">
    <property type="entry name" value="Ribonuclease Inhibitor"/>
    <property type="match status" value="1"/>
</dbReference>
<dbReference type="RefSeq" id="XP_037219492.1">
    <property type="nucleotide sequence ID" value="XM_037363848.1"/>
</dbReference>
<keyword evidence="2" id="KW-1185">Reference proteome</keyword>
<evidence type="ECO:0000313" key="1">
    <source>
        <dbReference type="EMBL" id="KAF7301492.1"/>
    </source>
</evidence>
<dbReference type="GeneID" id="59346364"/>
<protein>
    <recommendedName>
        <fullName evidence="3">F-box domain-containing protein</fullName>
    </recommendedName>
</protein>
<organism evidence="1 2">
    <name type="scientific">Mycena indigotica</name>
    <dbReference type="NCBI Taxonomy" id="2126181"/>
    <lineage>
        <taxon>Eukaryota</taxon>
        <taxon>Fungi</taxon>
        <taxon>Dikarya</taxon>
        <taxon>Basidiomycota</taxon>
        <taxon>Agaricomycotina</taxon>
        <taxon>Agaricomycetes</taxon>
        <taxon>Agaricomycetidae</taxon>
        <taxon>Agaricales</taxon>
        <taxon>Marasmiineae</taxon>
        <taxon>Mycenaceae</taxon>
        <taxon>Mycena</taxon>
    </lineage>
</organism>
<name>A0A8H6SME5_9AGAR</name>
<evidence type="ECO:0000313" key="2">
    <source>
        <dbReference type="Proteomes" id="UP000636479"/>
    </source>
</evidence>
<dbReference type="InterPro" id="IPR032675">
    <property type="entry name" value="LRR_dom_sf"/>
</dbReference>
<accession>A0A8H6SME5</accession>